<dbReference type="Pfam" id="PF02518">
    <property type="entry name" value="HATPase_c"/>
    <property type="match status" value="1"/>
</dbReference>
<feature type="domain" description="Histidine kinase" evidence="14">
    <location>
        <begin position="224"/>
        <end position="438"/>
    </location>
</feature>
<dbReference type="SUPFAM" id="SSF55874">
    <property type="entry name" value="ATPase domain of HSP90 chaperone/DNA topoisomerase II/histidine kinase"/>
    <property type="match status" value="1"/>
</dbReference>
<comment type="caution">
    <text evidence="16">The sequence shown here is derived from an EMBL/GenBank/DDBJ whole genome shotgun (WGS) entry which is preliminary data.</text>
</comment>
<accession>A0A497XN67</accession>
<dbReference type="SUPFAM" id="SSF47384">
    <property type="entry name" value="Homodimeric domain of signal transducing histidine kinase"/>
    <property type="match status" value="1"/>
</dbReference>
<keyword evidence="5" id="KW-0808">Transferase</keyword>
<dbReference type="InterPro" id="IPR036097">
    <property type="entry name" value="HisK_dim/P_sf"/>
</dbReference>
<dbReference type="PROSITE" id="PS50109">
    <property type="entry name" value="HIS_KIN"/>
    <property type="match status" value="1"/>
</dbReference>
<dbReference type="RefSeq" id="WP_121239640.1">
    <property type="nucleotide sequence ID" value="NZ_BHVV01000001.1"/>
</dbReference>
<keyword evidence="12 13" id="KW-0472">Membrane</keyword>
<dbReference type="EC" id="2.7.13.3" evidence="3"/>
<dbReference type="SMART" id="SM00388">
    <property type="entry name" value="HisKA"/>
    <property type="match status" value="1"/>
</dbReference>
<dbReference type="InterPro" id="IPR004358">
    <property type="entry name" value="Sig_transdc_His_kin-like_C"/>
</dbReference>
<dbReference type="InterPro" id="IPR003660">
    <property type="entry name" value="HAMP_dom"/>
</dbReference>
<feature type="domain" description="HAMP" evidence="15">
    <location>
        <begin position="164"/>
        <end position="216"/>
    </location>
</feature>
<comment type="catalytic activity">
    <reaction evidence="1">
        <text>ATP + protein L-histidine = ADP + protein N-phospho-L-histidine.</text>
        <dbReference type="EC" id="2.7.13.3"/>
    </reaction>
</comment>
<keyword evidence="17" id="KW-1185">Reference proteome</keyword>
<dbReference type="GO" id="GO:0005524">
    <property type="term" value="F:ATP binding"/>
    <property type="evidence" value="ECO:0007669"/>
    <property type="project" value="UniProtKB-KW"/>
</dbReference>
<dbReference type="Gene3D" id="1.10.287.130">
    <property type="match status" value="1"/>
</dbReference>
<dbReference type="Pfam" id="PF00512">
    <property type="entry name" value="HisKA"/>
    <property type="match status" value="1"/>
</dbReference>
<keyword evidence="11" id="KW-0902">Two-component regulatory system</keyword>
<dbReference type="PRINTS" id="PR00344">
    <property type="entry name" value="BCTRLSENSOR"/>
</dbReference>
<dbReference type="InterPro" id="IPR003594">
    <property type="entry name" value="HATPase_dom"/>
</dbReference>
<reference evidence="16 17" key="1">
    <citation type="submission" date="2018-10" db="EMBL/GenBank/DDBJ databases">
        <title>Genomic Encyclopedia of Type Strains, Phase IV (KMG-IV): sequencing the most valuable type-strain genomes for metagenomic binning, comparative biology and taxonomic classification.</title>
        <authorList>
            <person name="Goeker M."/>
        </authorList>
    </citation>
    <scope>NUCLEOTIDE SEQUENCE [LARGE SCALE GENOMIC DNA]</scope>
    <source>
        <strain evidence="16 17">DSM 26916</strain>
    </source>
</reference>
<dbReference type="PROSITE" id="PS50885">
    <property type="entry name" value="HAMP"/>
    <property type="match status" value="1"/>
</dbReference>
<organism evidence="16 17">
    <name type="scientific">Sulfurisoma sediminicola</name>
    <dbReference type="NCBI Taxonomy" id="1381557"/>
    <lineage>
        <taxon>Bacteria</taxon>
        <taxon>Pseudomonadati</taxon>
        <taxon>Pseudomonadota</taxon>
        <taxon>Betaproteobacteria</taxon>
        <taxon>Nitrosomonadales</taxon>
        <taxon>Sterolibacteriaceae</taxon>
        <taxon>Sulfurisoma</taxon>
    </lineage>
</organism>
<dbReference type="GO" id="GO:0000155">
    <property type="term" value="F:phosphorelay sensor kinase activity"/>
    <property type="evidence" value="ECO:0007669"/>
    <property type="project" value="InterPro"/>
</dbReference>
<dbReference type="InterPro" id="IPR005467">
    <property type="entry name" value="His_kinase_dom"/>
</dbReference>
<dbReference type="Gene3D" id="3.30.565.10">
    <property type="entry name" value="Histidine kinase-like ATPase, C-terminal domain"/>
    <property type="match status" value="1"/>
</dbReference>
<keyword evidence="4" id="KW-0597">Phosphoprotein</keyword>
<protein>
    <recommendedName>
        <fullName evidence="3">histidine kinase</fullName>
        <ecNumber evidence="3">2.7.13.3</ecNumber>
    </recommendedName>
</protein>
<dbReference type="PANTHER" id="PTHR45436:SF14">
    <property type="entry name" value="SENSOR PROTEIN QSEC"/>
    <property type="match status" value="1"/>
</dbReference>
<dbReference type="InterPro" id="IPR036890">
    <property type="entry name" value="HATPase_C_sf"/>
</dbReference>
<dbReference type="EMBL" id="RCCI01000004">
    <property type="protein sequence ID" value="RLJ67669.1"/>
    <property type="molecule type" value="Genomic_DNA"/>
</dbReference>
<keyword evidence="7" id="KW-0547">Nucleotide-binding</keyword>
<evidence type="ECO:0000313" key="17">
    <source>
        <dbReference type="Proteomes" id="UP000268908"/>
    </source>
</evidence>
<dbReference type="Gene3D" id="1.20.5.1040">
    <property type="entry name" value="Sensor protein qsec"/>
    <property type="match status" value="2"/>
</dbReference>
<evidence type="ECO:0000256" key="3">
    <source>
        <dbReference type="ARBA" id="ARBA00012438"/>
    </source>
</evidence>
<evidence type="ECO:0000259" key="15">
    <source>
        <dbReference type="PROSITE" id="PS50885"/>
    </source>
</evidence>
<keyword evidence="6 13" id="KW-0812">Transmembrane</keyword>
<evidence type="ECO:0000256" key="6">
    <source>
        <dbReference type="ARBA" id="ARBA00022692"/>
    </source>
</evidence>
<keyword evidence="10 13" id="KW-1133">Transmembrane helix</keyword>
<evidence type="ECO:0000256" key="13">
    <source>
        <dbReference type="SAM" id="Phobius"/>
    </source>
</evidence>
<evidence type="ECO:0000313" key="16">
    <source>
        <dbReference type="EMBL" id="RLJ67669.1"/>
    </source>
</evidence>
<keyword evidence="8 16" id="KW-0418">Kinase</keyword>
<proteinExistence type="predicted"/>
<feature type="transmembrane region" description="Helical" evidence="13">
    <location>
        <begin position="145"/>
        <end position="163"/>
    </location>
</feature>
<evidence type="ECO:0000256" key="9">
    <source>
        <dbReference type="ARBA" id="ARBA00022840"/>
    </source>
</evidence>
<dbReference type="SMART" id="SM00387">
    <property type="entry name" value="HATPase_c"/>
    <property type="match status" value="1"/>
</dbReference>
<dbReference type="PANTHER" id="PTHR45436">
    <property type="entry name" value="SENSOR HISTIDINE KINASE YKOH"/>
    <property type="match status" value="1"/>
</dbReference>
<dbReference type="OrthoDB" id="8583694at2"/>
<comment type="subcellular location">
    <subcellularLocation>
        <location evidence="2">Membrane</location>
        <topology evidence="2">Multi-pass membrane protein</topology>
    </subcellularLocation>
</comment>
<dbReference type="InterPro" id="IPR050428">
    <property type="entry name" value="TCS_sensor_his_kinase"/>
</dbReference>
<evidence type="ECO:0000256" key="2">
    <source>
        <dbReference type="ARBA" id="ARBA00004141"/>
    </source>
</evidence>
<dbReference type="Proteomes" id="UP000268908">
    <property type="component" value="Unassembled WGS sequence"/>
</dbReference>
<evidence type="ECO:0000256" key="5">
    <source>
        <dbReference type="ARBA" id="ARBA00022679"/>
    </source>
</evidence>
<evidence type="ECO:0000259" key="14">
    <source>
        <dbReference type="PROSITE" id="PS50109"/>
    </source>
</evidence>
<dbReference type="AlphaFoldDB" id="A0A497XN67"/>
<evidence type="ECO:0000256" key="8">
    <source>
        <dbReference type="ARBA" id="ARBA00022777"/>
    </source>
</evidence>
<evidence type="ECO:0000256" key="7">
    <source>
        <dbReference type="ARBA" id="ARBA00022741"/>
    </source>
</evidence>
<evidence type="ECO:0000256" key="11">
    <source>
        <dbReference type="ARBA" id="ARBA00023012"/>
    </source>
</evidence>
<sequence length="443" mass="47434">MSSIRRQLIVALLAAVALTLLLATIGTYRVARQEVDALFDYHLRQLALSLRDQAFSSAHNPLDSSDLDNDFDFVIQVWTRDGTRLYFSHPHASLPDRAQLGFATIATAEGRWRIFAVALRDQIVQVSQPLAARERLAAAAAARTLLPSLVLLPLLAAILWWLVGRSLAPLDRIALSVRRRSPAALDPLSTARVPEETRPLVDALNDLLVRLKSALEAQRAFVADAAHELRTPLTALQLQAQLAERAATPAEREAALTELRHGLQRATHVVQQLLTLARQDPDAAPDRPPGPVRLAELAAQVAADHATLAEHRGIDLGVGEADAMIAVSGDFSALRTLVANLVDNAVRYTPSGGRVDLAVGSDGGAPWLEVADSGPGIPAEDRERVFDRFFRRQDTSEPGSGLGLAIVQTIAARHGARIVLGEAALGGLAARVVFPAAPAAPSA</sequence>
<gene>
    <name evidence="16" type="ORF">DFR35_0218</name>
</gene>
<dbReference type="InterPro" id="IPR003661">
    <property type="entry name" value="HisK_dim/P_dom"/>
</dbReference>
<dbReference type="GO" id="GO:0005886">
    <property type="term" value="C:plasma membrane"/>
    <property type="evidence" value="ECO:0007669"/>
    <property type="project" value="TreeGrafter"/>
</dbReference>
<evidence type="ECO:0000256" key="4">
    <source>
        <dbReference type="ARBA" id="ARBA00022553"/>
    </source>
</evidence>
<dbReference type="CDD" id="cd00082">
    <property type="entry name" value="HisKA"/>
    <property type="match status" value="1"/>
</dbReference>
<evidence type="ECO:0000256" key="1">
    <source>
        <dbReference type="ARBA" id="ARBA00000085"/>
    </source>
</evidence>
<keyword evidence="9" id="KW-0067">ATP-binding</keyword>
<name>A0A497XN67_9PROT</name>
<evidence type="ECO:0000256" key="10">
    <source>
        <dbReference type="ARBA" id="ARBA00022989"/>
    </source>
</evidence>
<evidence type="ECO:0000256" key="12">
    <source>
        <dbReference type="ARBA" id="ARBA00023136"/>
    </source>
</evidence>